<evidence type="ECO:0000256" key="4">
    <source>
        <dbReference type="ARBA" id="ARBA00022825"/>
    </source>
</evidence>
<dbReference type="CDD" id="cd07560">
    <property type="entry name" value="Peptidase_S41_CPP"/>
    <property type="match status" value="1"/>
</dbReference>
<comment type="similarity">
    <text evidence="1 5">Belongs to the peptidase S41A family.</text>
</comment>
<dbReference type="Gene3D" id="3.30.750.44">
    <property type="match status" value="1"/>
</dbReference>
<dbReference type="GO" id="GO:0006508">
    <property type="term" value="P:proteolysis"/>
    <property type="evidence" value="ECO:0007669"/>
    <property type="project" value="UniProtKB-KW"/>
</dbReference>
<proteinExistence type="inferred from homology"/>
<dbReference type="Pfam" id="PF03572">
    <property type="entry name" value="Peptidase_S41"/>
    <property type="match status" value="1"/>
</dbReference>
<keyword evidence="6" id="KW-0732">Signal</keyword>
<keyword evidence="2 5" id="KW-0645">Protease</keyword>
<dbReference type="Proteomes" id="UP000611762">
    <property type="component" value="Unassembled WGS sequence"/>
</dbReference>
<dbReference type="SMART" id="SM00245">
    <property type="entry name" value="TSPc"/>
    <property type="match status" value="1"/>
</dbReference>
<dbReference type="InterPro" id="IPR036034">
    <property type="entry name" value="PDZ_sf"/>
</dbReference>
<dbReference type="SUPFAM" id="SSF47090">
    <property type="entry name" value="PGBD-like"/>
    <property type="match status" value="1"/>
</dbReference>
<dbReference type="PANTHER" id="PTHR32060">
    <property type="entry name" value="TAIL-SPECIFIC PROTEASE"/>
    <property type="match status" value="1"/>
</dbReference>
<dbReference type="SUPFAM" id="SSF50156">
    <property type="entry name" value="PDZ domain-like"/>
    <property type="match status" value="1"/>
</dbReference>
<reference evidence="8" key="1">
    <citation type="submission" date="2020-08" db="EMBL/GenBank/DDBJ databases">
        <title>Genome public.</title>
        <authorList>
            <person name="Liu C."/>
            <person name="Sun Q."/>
        </authorList>
    </citation>
    <scope>NUCLEOTIDE SEQUENCE</scope>
    <source>
        <strain evidence="8">H8</strain>
    </source>
</reference>
<dbReference type="NCBIfam" id="TIGR00225">
    <property type="entry name" value="prc"/>
    <property type="match status" value="1"/>
</dbReference>
<dbReference type="Gene3D" id="1.10.101.10">
    <property type="entry name" value="PGBD-like superfamily/PGBD"/>
    <property type="match status" value="1"/>
</dbReference>
<dbReference type="PROSITE" id="PS50106">
    <property type="entry name" value="PDZ"/>
    <property type="match status" value="1"/>
</dbReference>
<name>A0A926DM63_9FIRM</name>
<comment type="caution">
    <text evidence="8">The sequence shown here is derived from an EMBL/GenBank/DDBJ whole genome shotgun (WGS) entry which is preliminary data.</text>
</comment>
<evidence type="ECO:0000256" key="1">
    <source>
        <dbReference type="ARBA" id="ARBA00009179"/>
    </source>
</evidence>
<dbReference type="CDD" id="cd06782">
    <property type="entry name" value="cpPDZ_CPP-like"/>
    <property type="match status" value="1"/>
</dbReference>
<feature type="signal peptide" evidence="6">
    <location>
        <begin position="1"/>
        <end position="23"/>
    </location>
</feature>
<dbReference type="SUPFAM" id="SSF52096">
    <property type="entry name" value="ClpP/crotonase"/>
    <property type="match status" value="1"/>
</dbReference>
<dbReference type="RefSeq" id="WP_249313559.1">
    <property type="nucleotide sequence ID" value="NZ_JACRSU010000004.1"/>
</dbReference>
<organism evidence="8 9">
    <name type="scientific">Congzhengia minquanensis</name>
    <dbReference type="NCBI Taxonomy" id="2763657"/>
    <lineage>
        <taxon>Bacteria</taxon>
        <taxon>Bacillati</taxon>
        <taxon>Bacillota</taxon>
        <taxon>Clostridia</taxon>
        <taxon>Eubacteriales</taxon>
        <taxon>Oscillospiraceae</taxon>
        <taxon>Congzhengia</taxon>
    </lineage>
</organism>
<evidence type="ECO:0000259" key="7">
    <source>
        <dbReference type="PROSITE" id="PS50106"/>
    </source>
</evidence>
<evidence type="ECO:0000256" key="6">
    <source>
        <dbReference type="SAM" id="SignalP"/>
    </source>
</evidence>
<dbReference type="Gene3D" id="2.30.42.10">
    <property type="match status" value="1"/>
</dbReference>
<dbReference type="EMBL" id="JACRSU010000004">
    <property type="protein sequence ID" value="MBC8541538.1"/>
    <property type="molecule type" value="Genomic_DNA"/>
</dbReference>
<dbReference type="GO" id="GO:0008236">
    <property type="term" value="F:serine-type peptidase activity"/>
    <property type="evidence" value="ECO:0007669"/>
    <property type="project" value="UniProtKB-KW"/>
</dbReference>
<dbReference type="SMART" id="SM00228">
    <property type="entry name" value="PDZ"/>
    <property type="match status" value="1"/>
</dbReference>
<evidence type="ECO:0000256" key="3">
    <source>
        <dbReference type="ARBA" id="ARBA00022801"/>
    </source>
</evidence>
<evidence type="ECO:0000313" key="9">
    <source>
        <dbReference type="Proteomes" id="UP000611762"/>
    </source>
</evidence>
<dbReference type="Gene3D" id="3.90.226.10">
    <property type="entry name" value="2-enoyl-CoA Hydratase, Chain A, domain 1"/>
    <property type="match status" value="1"/>
</dbReference>
<dbReference type="GO" id="GO:0004175">
    <property type="term" value="F:endopeptidase activity"/>
    <property type="evidence" value="ECO:0007669"/>
    <property type="project" value="TreeGrafter"/>
</dbReference>
<dbReference type="InterPro" id="IPR036366">
    <property type="entry name" value="PGBDSf"/>
</dbReference>
<dbReference type="GO" id="GO:0007165">
    <property type="term" value="P:signal transduction"/>
    <property type="evidence" value="ECO:0007669"/>
    <property type="project" value="TreeGrafter"/>
</dbReference>
<protein>
    <submittedName>
        <fullName evidence="8">PDZ domain-containing protein</fullName>
    </submittedName>
</protein>
<dbReference type="InterPro" id="IPR001478">
    <property type="entry name" value="PDZ"/>
</dbReference>
<dbReference type="InterPro" id="IPR002477">
    <property type="entry name" value="Peptidoglycan-bd-like"/>
</dbReference>
<dbReference type="Pfam" id="PF13180">
    <property type="entry name" value="PDZ_2"/>
    <property type="match status" value="1"/>
</dbReference>
<evidence type="ECO:0000313" key="8">
    <source>
        <dbReference type="EMBL" id="MBC8541538.1"/>
    </source>
</evidence>
<dbReference type="InterPro" id="IPR036365">
    <property type="entry name" value="PGBD-like_sf"/>
</dbReference>
<dbReference type="Pfam" id="PF01471">
    <property type="entry name" value="PG_binding_1"/>
    <property type="match status" value="1"/>
</dbReference>
<keyword evidence="9" id="KW-1185">Reference proteome</keyword>
<dbReference type="InterPro" id="IPR004447">
    <property type="entry name" value="Peptidase_S41A"/>
</dbReference>
<dbReference type="InterPro" id="IPR005151">
    <property type="entry name" value="Tail-specific_protease"/>
</dbReference>
<keyword evidence="4 5" id="KW-0720">Serine protease</keyword>
<feature type="domain" description="PDZ" evidence="7">
    <location>
        <begin position="102"/>
        <end position="167"/>
    </location>
</feature>
<keyword evidence="3 5" id="KW-0378">Hydrolase</keyword>
<dbReference type="InterPro" id="IPR029045">
    <property type="entry name" value="ClpP/crotonase-like_dom_sf"/>
</dbReference>
<feature type="chain" id="PRO_5039040091" evidence="6">
    <location>
        <begin position="24"/>
        <end position="484"/>
    </location>
</feature>
<evidence type="ECO:0000256" key="5">
    <source>
        <dbReference type="RuleBase" id="RU004404"/>
    </source>
</evidence>
<gene>
    <name evidence="8" type="ORF">H8698_11170</name>
</gene>
<accession>A0A926DM63</accession>
<dbReference type="GO" id="GO:0030288">
    <property type="term" value="C:outer membrane-bounded periplasmic space"/>
    <property type="evidence" value="ECO:0007669"/>
    <property type="project" value="TreeGrafter"/>
</dbReference>
<dbReference type="PANTHER" id="PTHR32060:SF30">
    <property type="entry name" value="CARBOXY-TERMINAL PROCESSING PROTEASE CTPA"/>
    <property type="match status" value="1"/>
</dbReference>
<sequence length="484" mass="52935">MKKIRKILATLLAAVIFIMPQGAALVNAAETPGQTASRYIRAIINKIAEDYRFDADKGAMYEAVLDYVMNMDPTLLEGSIKAVTDTLDPHSDYFTQEELEQFVNVVEKAYVGIGVTIERVPEGIKIVEVNPEGGAFDAGMQIGDVIFQVEGQGIVGLELDEASALIQGDEGTMVNLKVHRGDADVELSVQRRRVLAETVGYTVEDNGIGYIYISKFALSTPESVEKALADIEGQGIKKLIIDVRDNPGGDLSSVIDILSLFVPKDTVLTKIEYNDERFSTELKSNAKFKKAPDRKMVVLVNENSASAAELFAGAMQNLGLAKVVGLTTYGKGSMQEFMRLINPPGFQLGDIKLSVAEFTKPDGSKINGLGIEPDVRVKNAYEPYDASGLTPMTINDRYSVGAKAEDVRAIEERLTVLGYYTGNVDDTFDSFTASATEKFQSDLGLYAYGVMDYTTQNALNNEIDKVEVEIDRQFDAACELLLKE</sequence>
<evidence type="ECO:0000256" key="2">
    <source>
        <dbReference type="ARBA" id="ARBA00022670"/>
    </source>
</evidence>
<dbReference type="AlphaFoldDB" id="A0A926DM63"/>